<reference evidence="2 3" key="1">
    <citation type="submission" date="2020-02" db="EMBL/GenBank/DDBJ databases">
        <authorList>
            <person name="Ma Q."/>
            <person name="Huang Y."/>
            <person name="Song X."/>
            <person name="Pei D."/>
        </authorList>
    </citation>
    <scope>NUCLEOTIDE SEQUENCE [LARGE SCALE GENOMIC DNA]</scope>
    <source>
        <strain evidence="2">Sxm20200214</strain>
        <tissue evidence="2">Leaf</tissue>
    </source>
</reference>
<comment type="caution">
    <text evidence="2">The sequence shown here is derived from an EMBL/GenBank/DDBJ whole genome shotgun (WGS) entry which is preliminary data.</text>
</comment>
<name>A0A8X8ATU6_BRACI</name>
<keyword evidence="3" id="KW-1185">Reference proteome</keyword>
<protein>
    <submittedName>
        <fullName evidence="2">Uncharacterized protein</fullName>
    </submittedName>
</protein>
<gene>
    <name evidence="2" type="ORF">Bca52824_023972</name>
</gene>
<dbReference type="EMBL" id="JAAMPC010000005">
    <property type="protein sequence ID" value="KAG2312415.1"/>
    <property type="molecule type" value="Genomic_DNA"/>
</dbReference>
<organism evidence="2 3">
    <name type="scientific">Brassica carinata</name>
    <name type="common">Ethiopian mustard</name>
    <name type="synonym">Abyssinian cabbage</name>
    <dbReference type="NCBI Taxonomy" id="52824"/>
    <lineage>
        <taxon>Eukaryota</taxon>
        <taxon>Viridiplantae</taxon>
        <taxon>Streptophyta</taxon>
        <taxon>Embryophyta</taxon>
        <taxon>Tracheophyta</taxon>
        <taxon>Spermatophyta</taxon>
        <taxon>Magnoliopsida</taxon>
        <taxon>eudicotyledons</taxon>
        <taxon>Gunneridae</taxon>
        <taxon>Pentapetalae</taxon>
        <taxon>rosids</taxon>
        <taxon>malvids</taxon>
        <taxon>Brassicales</taxon>
        <taxon>Brassicaceae</taxon>
        <taxon>Brassiceae</taxon>
        <taxon>Brassica</taxon>
    </lineage>
</organism>
<dbReference type="Proteomes" id="UP000886595">
    <property type="component" value="Unassembled WGS sequence"/>
</dbReference>
<dbReference type="AlphaFoldDB" id="A0A8X8ATU6"/>
<proteinExistence type="predicted"/>
<keyword evidence="1" id="KW-0732">Signal</keyword>
<dbReference type="OrthoDB" id="10541840at2759"/>
<sequence length="65" mass="7322">MHRATTPSAGVMLLAHLMWRRIGSSDAPYRLGCNCGGALAISETEKVGIWEKFSNHKIIPELRRW</sequence>
<evidence type="ECO:0000256" key="1">
    <source>
        <dbReference type="SAM" id="SignalP"/>
    </source>
</evidence>
<feature type="chain" id="PRO_5036502575" evidence="1">
    <location>
        <begin position="25"/>
        <end position="65"/>
    </location>
</feature>
<feature type="signal peptide" evidence="1">
    <location>
        <begin position="1"/>
        <end position="24"/>
    </location>
</feature>
<accession>A0A8X8ATU6</accession>
<evidence type="ECO:0000313" key="2">
    <source>
        <dbReference type="EMBL" id="KAG2312415.1"/>
    </source>
</evidence>
<evidence type="ECO:0000313" key="3">
    <source>
        <dbReference type="Proteomes" id="UP000886595"/>
    </source>
</evidence>